<evidence type="ECO:0000313" key="4">
    <source>
        <dbReference type="Proteomes" id="UP001454036"/>
    </source>
</evidence>
<dbReference type="Pfam" id="PF00201">
    <property type="entry name" value="UDPGT"/>
    <property type="match status" value="1"/>
</dbReference>
<keyword evidence="2" id="KW-0808">Transferase</keyword>
<dbReference type="GO" id="GO:0035251">
    <property type="term" value="F:UDP-glucosyltransferase activity"/>
    <property type="evidence" value="ECO:0007669"/>
    <property type="project" value="TreeGrafter"/>
</dbReference>
<dbReference type="AlphaFoldDB" id="A0AAV3QVI0"/>
<keyword evidence="4" id="KW-1185">Reference proteome</keyword>
<dbReference type="FunFam" id="3.40.50.2000:FF:000056">
    <property type="entry name" value="Glycosyltransferase"/>
    <property type="match status" value="1"/>
</dbReference>
<comment type="caution">
    <text evidence="3">The sequence shown here is derived from an EMBL/GenBank/DDBJ whole genome shotgun (WGS) entry which is preliminary data.</text>
</comment>
<dbReference type="SUPFAM" id="SSF53756">
    <property type="entry name" value="UDP-Glycosyltransferase/glycogen phosphorylase"/>
    <property type="match status" value="1"/>
</dbReference>
<name>A0AAV3QVI0_LITER</name>
<protein>
    <submittedName>
        <fullName evidence="3">Glycosyltransferase</fullName>
    </submittedName>
</protein>
<evidence type="ECO:0000256" key="2">
    <source>
        <dbReference type="ARBA" id="ARBA00022679"/>
    </source>
</evidence>
<dbReference type="PANTHER" id="PTHR48047">
    <property type="entry name" value="GLYCOSYLTRANSFERASE"/>
    <property type="match status" value="1"/>
</dbReference>
<sequence>MDYLHCKNGAHILLFPFPTSGHIIPILDLANQLLYRGLTITILVTPENLKLLDPLVSTHSSNTLHTLVIPFPSATSFVSKLQASFELSQPILEFFESHKSPPLAIISDFFLGWTNQLACQLGIPRLVFWASSAKQSLVVDEIWRNLPLPKEQSMVSFTNLPSSFVLPKWQASELVSKYIPGDPFWECFKDTMLSNFKSWGAVYNSFMDLEDTYVDYINKEMGHDRVFLVGPLLPQGDNLVESFKRGGSSVVQECEIVTWLDSKAENSVLYVCFGSRTELPIKQTEALAHALDKSGVNFIWCVRGQNQEHITKEYEDGVSGRGLIIRGWAPQVVILRNKAVGAFVTHCGWNSILEGISAGVLMLTWPMGADQFANAKDLIDELGVAEEACEGGQEIVPDVKTLSELFVMSVSEDCPKREKVLHLRDGAVKAVKKYGSSSKDLDSLVRQLSQLK</sequence>
<evidence type="ECO:0000313" key="3">
    <source>
        <dbReference type="EMBL" id="GAA0167016.1"/>
    </source>
</evidence>
<accession>A0AAV3QVI0</accession>
<organism evidence="3 4">
    <name type="scientific">Lithospermum erythrorhizon</name>
    <name type="common">Purple gromwell</name>
    <name type="synonym">Lithospermum officinale var. erythrorhizon</name>
    <dbReference type="NCBI Taxonomy" id="34254"/>
    <lineage>
        <taxon>Eukaryota</taxon>
        <taxon>Viridiplantae</taxon>
        <taxon>Streptophyta</taxon>
        <taxon>Embryophyta</taxon>
        <taxon>Tracheophyta</taxon>
        <taxon>Spermatophyta</taxon>
        <taxon>Magnoliopsida</taxon>
        <taxon>eudicotyledons</taxon>
        <taxon>Gunneridae</taxon>
        <taxon>Pentapetalae</taxon>
        <taxon>asterids</taxon>
        <taxon>lamiids</taxon>
        <taxon>Boraginales</taxon>
        <taxon>Boraginaceae</taxon>
        <taxon>Boraginoideae</taxon>
        <taxon>Lithospermeae</taxon>
        <taxon>Lithospermum</taxon>
    </lineage>
</organism>
<reference evidence="3 4" key="1">
    <citation type="submission" date="2024-01" db="EMBL/GenBank/DDBJ databases">
        <title>The complete chloroplast genome sequence of Lithospermum erythrorhizon: insights into the phylogenetic relationship among Boraginaceae species and the maternal lineages of purple gromwells.</title>
        <authorList>
            <person name="Okada T."/>
            <person name="Watanabe K."/>
        </authorList>
    </citation>
    <scope>NUCLEOTIDE SEQUENCE [LARGE SCALE GENOMIC DNA]</scope>
</reference>
<dbReference type="PANTHER" id="PTHR48047:SF118">
    <property type="entry name" value="HEXOSYLTRANSFERASE-RELATED"/>
    <property type="match status" value="1"/>
</dbReference>
<evidence type="ECO:0000256" key="1">
    <source>
        <dbReference type="ARBA" id="ARBA00009995"/>
    </source>
</evidence>
<dbReference type="CDD" id="cd03784">
    <property type="entry name" value="GT1_Gtf-like"/>
    <property type="match status" value="1"/>
</dbReference>
<comment type="similarity">
    <text evidence="1">Belongs to the UDP-glycosyltransferase family.</text>
</comment>
<gene>
    <name evidence="3" type="ORF">LIER_22044</name>
</gene>
<dbReference type="InterPro" id="IPR002213">
    <property type="entry name" value="UDP_glucos_trans"/>
</dbReference>
<dbReference type="Gene3D" id="3.40.50.2000">
    <property type="entry name" value="Glycogen Phosphorylase B"/>
    <property type="match status" value="2"/>
</dbReference>
<dbReference type="EMBL" id="BAABME010005935">
    <property type="protein sequence ID" value="GAA0167016.1"/>
    <property type="molecule type" value="Genomic_DNA"/>
</dbReference>
<proteinExistence type="inferred from homology"/>
<dbReference type="Proteomes" id="UP001454036">
    <property type="component" value="Unassembled WGS sequence"/>
</dbReference>